<dbReference type="NCBIfam" id="TIGR00345">
    <property type="entry name" value="GET3_arsA_TRC40"/>
    <property type="match status" value="1"/>
</dbReference>
<dbReference type="PANTHER" id="PTHR10803:SF3">
    <property type="entry name" value="ATPASE GET3"/>
    <property type="match status" value="1"/>
</dbReference>
<dbReference type="PANTHER" id="PTHR10803">
    <property type="entry name" value="ARSENICAL PUMP-DRIVING ATPASE ARSENITE-TRANSLOCATING ATPASE"/>
    <property type="match status" value="1"/>
</dbReference>
<evidence type="ECO:0000256" key="10">
    <source>
        <dbReference type="ARBA" id="ARBA00075317"/>
    </source>
</evidence>
<gene>
    <name evidence="14" type="primary">arsA</name>
    <name evidence="14" type="ORF">MBFIL_11550</name>
</gene>
<keyword evidence="3" id="KW-0067">ATP-binding</keyword>
<dbReference type="GO" id="GO:0015446">
    <property type="term" value="F:ATPase-coupled arsenite transmembrane transporter activity"/>
    <property type="evidence" value="ECO:0007669"/>
    <property type="project" value="UniProtKB-EC"/>
</dbReference>
<keyword evidence="2" id="KW-0547">Nucleotide-binding</keyword>
<dbReference type="EMBL" id="LWMT01000230">
    <property type="protein sequence ID" value="KZX12350.1"/>
    <property type="molecule type" value="Genomic_DNA"/>
</dbReference>
<dbReference type="PATRIC" id="fig|55758.3.peg.1323"/>
<evidence type="ECO:0000313" key="15">
    <source>
        <dbReference type="Proteomes" id="UP000077066"/>
    </source>
</evidence>
<comment type="caution">
    <text evidence="14">The sequence shown here is derived from an EMBL/GenBank/DDBJ whole genome shotgun (WGS) entry which is preliminary data.</text>
</comment>
<dbReference type="Proteomes" id="UP000077066">
    <property type="component" value="Unassembled WGS sequence"/>
</dbReference>
<dbReference type="Gene3D" id="3.40.50.300">
    <property type="entry name" value="P-loop containing nucleotide triphosphate hydrolases"/>
    <property type="match status" value="1"/>
</dbReference>
<dbReference type="RefSeq" id="WP_066972498.1">
    <property type="nucleotide sequence ID" value="NZ_LWMT01000230.1"/>
</dbReference>
<dbReference type="AlphaFoldDB" id="A0A162FMQ2"/>
<dbReference type="InterPro" id="IPR027417">
    <property type="entry name" value="P-loop_NTPase"/>
</dbReference>
<evidence type="ECO:0000256" key="9">
    <source>
        <dbReference type="ARBA" id="ARBA00074681"/>
    </source>
</evidence>
<evidence type="ECO:0000256" key="4">
    <source>
        <dbReference type="ARBA" id="ARBA00022849"/>
    </source>
</evidence>
<evidence type="ECO:0000256" key="3">
    <source>
        <dbReference type="ARBA" id="ARBA00022840"/>
    </source>
</evidence>
<evidence type="ECO:0000256" key="7">
    <source>
        <dbReference type="ARBA" id="ARBA00059736"/>
    </source>
</evidence>
<keyword evidence="15" id="KW-1185">Reference proteome</keyword>
<evidence type="ECO:0000256" key="8">
    <source>
        <dbReference type="ARBA" id="ARBA00066752"/>
    </source>
</evidence>
<dbReference type="SUPFAM" id="SSF52540">
    <property type="entry name" value="P-loop containing nucleoside triphosphate hydrolases"/>
    <property type="match status" value="1"/>
</dbReference>
<evidence type="ECO:0000256" key="1">
    <source>
        <dbReference type="ARBA" id="ARBA00011040"/>
    </source>
</evidence>
<dbReference type="OrthoDB" id="46198at2157"/>
<keyword evidence="4" id="KW-0059">Arsenical resistance</keyword>
<dbReference type="Pfam" id="PF02374">
    <property type="entry name" value="ArsA_ATPase"/>
    <property type="match status" value="1"/>
</dbReference>
<dbReference type="STRING" id="55758.MBFIL_11550"/>
<sequence length="335" mass="37300">MELKDLFKFNNGKTSFIFVGGKGGVGKTSVSAATAIWLANQGKKTLIVSTDPAHSLSDSLETYIGPNPKLISENLYGVEIDPEMAVERQQAELNSKKSIANPEQMMGLDLLGEQMDLASSSPGADEAAAFEIFLQVMTTNEYDVVVFDTAPTGHTLRLLSFPDLMDSWVGKMIKVKTKLGSVTSAFKNMIPFLGDENDPQSTAELEETKRKVDEAKKVLSDPERTSFKMIVIPEEMSIYESERAIESLNKFDMNVDSVIVNQVMPDIDDCEFCRSRHQIQQKRLSLIKQKFQDQLVAEIPLFKEEVKGTKKLEELGEVLYEGKQVDSVDKDAILL</sequence>
<dbReference type="InterPro" id="IPR016300">
    <property type="entry name" value="ATPase_ArsA/GET3"/>
</dbReference>
<organism evidence="14 15">
    <name type="scientific">Methanobrevibacter filiformis</name>
    <dbReference type="NCBI Taxonomy" id="55758"/>
    <lineage>
        <taxon>Archaea</taxon>
        <taxon>Methanobacteriati</taxon>
        <taxon>Methanobacteriota</taxon>
        <taxon>Methanomada group</taxon>
        <taxon>Methanobacteria</taxon>
        <taxon>Methanobacteriales</taxon>
        <taxon>Methanobacteriaceae</taxon>
        <taxon>Methanobrevibacter</taxon>
    </lineage>
</organism>
<comment type="catalytic activity">
    <reaction evidence="6">
        <text>arsenite(in) + ATP + H2O = arsenite(out) + ADP + phosphate + H(+)</text>
        <dbReference type="Rhea" id="RHEA:11348"/>
        <dbReference type="ChEBI" id="CHEBI:15377"/>
        <dbReference type="ChEBI" id="CHEBI:15378"/>
        <dbReference type="ChEBI" id="CHEBI:29242"/>
        <dbReference type="ChEBI" id="CHEBI:30616"/>
        <dbReference type="ChEBI" id="CHEBI:43474"/>
        <dbReference type="ChEBI" id="CHEBI:456216"/>
        <dbReference type="EC" id="7.3.2.7"/>
    </reaction>
</comment>
<name>A0A162FMQ2_9EURY</name>
<evidence type="ECO:0000256" key="2">
    <source>
        <dbReference type="ARBA" id="ARBA00022741"/>
    </source>
</evidence>
<evidence type="ECO:0000313" key="14">
    <source>
        <dbReference type="EMBL" id="KZX12350.1"/>
    </source>
</evidence>
<comment type="similarity">
    <text evidence="1">Belongs to the arsA ATPase family.</text>
</comment>
<evidence type="ECO:0000256" key="5">
    <source>
        <dbReference type="ARBA" id="ARBA00022967"/>
    </source>
</evidence>
<keyword evidence="14" id="KW-0378">Hydrolase</keyword>
<dbReference type="GO" id="GO:0005524">
    <property type="term" value="F:ATP binding"/>
    <property type="evidence" value="ECO:0007669"/>
    <property type="project" value="UniProtKB-KW"/>
</dbReference>
<evidence type="ECO:0000259" key="13">
    <source>
        <dbReference type="Pfam" id="PF02374"/>
    </source>
</evidence>
<dbReference type="InterPro" id="IPR025723">
    <property type="entry name" value="ArsA/GET3_ATPase-like"/>
</dbReference>
<dbReference type="CDD" id="cd02035">
    <property type="entry name" value="ArsA"/>
    <property type="match status" value="1"/>
</dbReference>
<protein>
    <recommendedName>
        <fullName evidence="9">Putative arsenical pump-driving ATPase</fullName>
        <ecNumber evidence="8">7.3.2.7</ecNumber>
    </recommendedName>
    <alternativeName>
        <fullName evidence="10">Arsenical resistance ATPase</fullName>
    </alternativeName>
    <alternativeName>
        <fullName evidence="11">Arsenite-translocating ATPase</fullName>
    </alternativeName>
    <alternativeName>
        <fullName evidence="12">Arsenite-transporting ATPase</fullName>
    </alternativeName>
</protein>
<comment type="function">
    <text evidence="7">Anion-transporting ATPase. Catalyzes the extrusion of arsenite.</text>
</comment>
<accession>A0A162FMQ2</accession>
<dbReference type="EC" id="7.3.2.7" evidence="8"/>
<keyword evidence="5" id="KW-1278">Translocase</keyword>
<evidence type="ECO:0000256" key="6">
    <source>
        <dbReference type="ARBA" id="ARBA00052296"/>
    </source>
</evidence>
<reference evidence="14 15" key="1">
    <citation type="submission" date="2016-04" db="EMBL/GenBank/DDBJ databases">
        <title>Genome sequence of Methanobrevibacter filiformis DSM 11501.</title>
        <authorList>
            <person name="Poehlein A."/>
            <person name="Seedorf H."/>
            <person name="Daniel R."/>
        </authorList>
    </citation>
    <scope>NUCLEOTIDE SEQUENCE [LARGE SCALE GENOMIC DNA]</scope>
    <source>
        <strain evidence="14 15">DSM 11501</strain>
    </source>
</reference>
<feature type="domain" description="ArsA/GET3 Anion-transporting ATPase-like" evidence="13">
    <location>
        <begin position="15"/>
        <end position="321"/>
    </location>
</feature>
<proteinExistence type="inferred from homology"/>
<dbReference type="GO" id="GO:0016887">
    <property type="term" value="F:ATP hydrolysis activity"/>
    <property type="evidence" value="ECO:0007669"/>
    <property type="project" value="InterPro"/>
</dbReference>
<evidence type="ECO:0000256" key="12">
    <source>
        <dbReference type="ARBA" id="ARBA00080604"/>
    </source>
</evidence>
<evidence type="ECO:0000256" key="11">
    <source>
        <dbReference type="ARBA" id="ARBA00078871"/>
    </source>
</evidence>
<dbReference type="FunFam" id="3.40.50.300:FF:001801">
    <property type="entry name" value="Putative arsenical pump-driving ATPase"/>
    <property type="match status" value="1"/>
</dbReference>